<evidence type="ECO:0000256" key="1">
    <source>
        <dbReference type="SAM" id="MobiDB-lite"/>
    </source>
</evidence>
<reference evidence="2 3" key="1">
    <citation type="submission" date="2024-01" db="EMBL/GenBank/DDBJ databases">
        <title>The genomes of 5 underutilized Papilionoideae crops provide insights into root nodulation and disease resistanc.</title>
        <authorList>
            <person name="Jiang F."/>
        </authorList>
    </citation>
    <scope>NUCLEOTIDE SEQUENCE [LARGE SCALE GENOMIC DNA]</scope>
    <source>
        <strain evidence="2">LVBAO_FW01</strain>
        <tissue evidence="2">Leaves</tissue>
    </source>
</reference>
<protein>
    <submittedName>
        <fullName evidence="2">Uncharacterized protein</fullName>
    </submittedName>
</protein>
<dbReference type="EMBL" id="JAYMYQ010000006">
    <property type="protein sequence ID" value="KAK7324214.1"/>
    <property type="molecule type" value="Genomic_DNA"/>
</dbReference>
<gene>
    <name evidence="2" type="ORF">VNO77_27741</name>
</gene>
<feature type="region of interest" description="Disordered" evidence="1">
    <location>
        <begin position="162"/>
        <end position="201"/>
    </location>
</feature>
<dbReference type="AlphaFoldDB" id="A0AAN9Q7C1"/>
<evidence type="ECO:0000313" key="2">
    <source>
        <dbReference type="EMBL" id="KAK7324214.1"/>
    </source>
</evidence>
<dbReference type="Proteomes" id="UP001367508">
    <property type="component" value="Unassembled WGS sequence"/>
</dbReference>
<name>A0AAN9Q7C1_CANGL</name>
<sequence length="218" mass="25437">MDASVGFLSRFDKRAAPTNGEEEPPKQYMDFRDVTFGTFESVVPRPSFRPSDATTPQETIRRLLNPQPRAIRFFKFDRKAILDSTKDRAELQMLMQAESRPCEVTPTNEYSHEYELNPERARSRHRTDHTTFHSGAISDWQKGWKNVAGKLLYESQARIKPRHRPRLDSPWPPRRMRNRVPSSDHYEQRCNMSEVGDSGIKEKRVPKTLQWTAPAYTS</sequence>
<proteinExistence type="predicted"/>
<accession>A0AAN9Q7C1</accession>
<evidence type="ECO:0000313" key="3">
    <source>
        <dbReference type="Proteomes" id="UP001367508"/>
    </source>
</evidence>
<comment type="caution">
    <text evidence="2">The sequence shown here is derived from an EMBL/GenBank/DDBJ whole genome shotgun (WGS) entry which is preliminary data.</text>
</comment>
<organism evidence="2 3">
    <name type="scientific">Canavalia gladiata</name>
    <name type="common">Sword bean</name>
    <name type="synonym">Dolichos gladiatus</name>
    <dbReference type="NCBI Taxonomy" id="3824"/>
    <lineage>
        <taxon>Eukaryota</taxon>
        <taxon>Viridiplantae</taxon>
        <taxon>Streptophyta</taxon>
        <taxon>Embryophyta</taxon>
        <taxon>Tracheophyta</taxon>
        <taxon>Spermatophyta</taxon>
        <taxon>Magnoliopsida</taxon>
        <taxon>eudicotyledons</taxon>
        <taxon>Gunneridae</taxon>
        <taxon>Pentapetalae</taxon>
        <taxon>rosids</taxon>
        <taxon>fabids</taxon>
        <taxon>Fabales</taxon>
        <taxon>Fabaceae</taxon>
        <taxon>Papilionoideae</taxon>
        <taxon>50 kb inversion clade</taxon>
        <taxon>NPAAA clade</taxon>
        <taxon>indigoferoid/millettioid clade</taxon>
        <taxon>Phaseoleae</taxon>
        <taxon>Canavalia</taxon>
    </lineage>
</organism>
<keyword evidence="3" id="KW-1185">Reference proteome</keyword>
<feature type="region of interest" description="Disordered" evidence="1">
    <location>
        <begin position="1"/>
        <end position="27"/>
    </location>
</feature>